<dbReference type="Proteomes" id="UP000316545">
    <property type="component" value="Unassembled WGS sequence"/>
</dbReference>
<evidence type="ECO:0000256" key="1">
    <source>
        <dbReference type="SAM" id="SignalP"/>
    </source>
</evidence>
<comment type="caution">
    <text evidence="2">The sequence shown here is derived from an EMBL/GenBank/DDBJ whole genome shotgun (WGS) entry which is preliminary data.</text>
</comment>
<feature type="signal peptide" evidence="1">
    <location>
        <begin position="1"/>
        <end position="29"/>
    </location>
</feature>
<dbReference type="EMBL" id="VITO01000009">
    <property type="protein sequence ID" value="TWB25852.1"/>
    <property type="molecule type" value="Genomic_DNA"/>
</dbReference>
<accession>A0A560FW89</accession>
<evidence type="ECO:0000313" key="2">
    <source>
        <dbReference type="EMBL" id="TWB25852.1"/>
    </source>
</evidence>
<feature type="chain" id="PRO_5021900356" description="Aspartyl protease" evidence="1">
    <location>
        <begin position="30"/>
        <end position="420"/>
    </location>
</feature>
<evidence type="ECO:0008006" key="4">
    <source>
        <dbReference type="Google" id="ProtNLM"/>
    </source>
</evidence>
<organism evidence="2 3">
    <name type="scientific">Nitrospirillum amazonense</name>
    <dbReference type="NCBI Taxonomy" id="28077"/>
    <lineage>
        <taxon>Bacteria</taxon>
        <taxon>Pseudomonadati</taxon>
        <taxon>Pseudomonadota</taxon>
        <taxon>Alphaproteobacteria</taxon>
        <taxon>Rhodospirillales</taxon>
        <taxon>Azospirillaceae</taxon>
        <taxon>Nitrospirillum</taxon>
    </lineage>
</organism>
<proteinExistence type="predicted"/>
<dbReference type="AlphaFoldDB" id="A0A560FW89"/>
<keyword evidence="3" id="KW-1185">Reference proteome</keyword>
<keyword evidence="1" id="KW-0732">Signal</keyword>
<protein>
    <recommendedName>
        <fullName evidence="4">Aspartyl protease</fullName>
    </recommendedName>
</protein>
<sequence>MMGSVRQRSRFWALAFLMAQGVALVPAAAATGPACEYPADGASFALNLVPQDGVTAPTGHYVTTIRVGEAGEVRDVVVDTGSVGLVINHTGVEPALFNASKTSRQMLYTSSMDYLWGRLVKAPVSFVKPSASGVTVLGASTPVDITAVECVCHATKGGAGGPVPAVATVSGPAQCSKLNGLSTTASNENVTLDKCEAQKTTATAWMGVGFGRGPHGTGVTLADNPLVHIAGDQVHQGYVIAGDSVTVGLNAGTVQDYTFVQLAATSGAGLWDEAQAQPVLGGTNPMSLTPGALLVDVGIPFFILNTAQAAAVEKAGLTVKACKKVDGQYKTIVKPGTEITVNVLDPASGKPATSYRTMAADPCASSSTGVVAVVVAPKKPVPGQPMPPPAFNTGRSPIPYLNYAFDNQCGRVGFKAVSAK</sequence>
<reference evidence="2 3" key="1">
    <citation type="submission" date="2019-06" db="EMBL/GenBank/DDBJ databases">
        <title>Genomic Encyclopedia of Type Strains, Phase IV (KMG-V): Genome sequencing to study the core and pangenomes of soil and plant-associated prokaryotes.</title>
        <authorList>
            <person name="Whitman W."/>
        </authorList>
    </citation>
    <scope>NUCLEOTIDE SEQUENCE [LARGE SCALE GENOMIC DNA]</scope>
    <source>
        <strain evidence="2 3">BR 11865</strain>
    </source>
</reference>
<evidence type="ECO:0000313" key="3">
    <source>
        <dbReference type="Proteomes" id="UP000316545"/>
    </source>
</evidence>
<gene>
    <name evidence="2" type="ORF">FBZ88_109251</name>
</gene>
<name>A0A560FW89_9PROT</name>